<keyword evidence="2" id="KW-1133">Transmembrane helix</keyword>
<feature type="transmembrane region" description="Helical" evidence="2">
    <location>
        <begin position="188"/>
        <end position="209"/>
    </location>
</feature>
<evidence type="ECO:0000313" key="3">
    <source>
        <dbReference type="EMBL" id="CAI2367961.1"/>
    </source>
</evidence>
<feature type="transmembrane region" description="Helical" evidence="2">
    <location>
        <begin position="230"/>
        <end position="251"/>
    </location>
</feature>
<evidence type="ECO:0000256" key="1">
    <source>
        <dbReference type="SAM" id="MobiDB-lite"/>
    </source>
</evidence>
<sequence length="395" mass="45884">MSDSFSPSTEFQPCYKYIGALIFLLMYNCGVLPMFLYYSYRFYKIYKTQSKCILMFLITINLCVIFRIAQVLNQIRFNVQQIYEGDHCSNFTQPICTGGILSYLPLIFLICAIIFSIFNWVYQSQAINEYLHGTSTCVKRLTFLSLVFSICIIICFFIGVVTTSCFIFKKQNAEGDNFNHEIIKAYEIFYLFVTAGFFIVSTVYIIVGRCYYVSLRRFSGVKAKEMKNRVLYSVLFISIPLYLRGIENIFRKYVLKWKFVSKSLEINDFRYPIFIILFNILTDLLPIIAMMIGLKIVINHYYQNMILEAFKPSTNRTLSRSTLRKNPSYTSRGGSEDSVSPVTPGNPDISYNSFRPYGFEDFNSSKDVGAENRLYHKFIDDSSPNDTVFSSCRYK</sequence>
<keyword evidence="2" id="KW-0812">Transmembrane</keyword>
<keyword evidence="4" id="KW-1185">Reference proteome</keyword>
<keyword evidence="2" id="KW-0472">Membrane</keyword>
<feature type="transmembrane region" description="Helical" evidence="2">
    <location>
        <begin position="100"/>
        <end position="122"/>
    </location>
</feature>
<evidence type="ECO:0000256" key="2">
    <source>
        <dbReference type="SAM" id="Phobius"/>
    </source>
</evidence>
<name>A0AAD1XEL1_EUPCR</name>
<feature type="transmembrane region" description="Helical" evidence="2">
    <location>
        <begin position="271"/>
        <end position="298"/>
    </location>
</feature>
<gene>
    <name evidence="3" type="ORF">ECRASSUSDP1_LOCUS9250</name>
</gene>
<dbReference type="Proteomes" id="UP001295684">
    <property type="component" value="Unassembled WGS sequence"/>
</dbReference>
<accession>A0AAD1XEL1</accession>
<proteinExistence type="predicted"/>
<organism evidence="3 4">
    <name type="scientific">Euplotes crassus</name>
    <dbReference type="NCBI Taxonomy" id="5936"/>
    <lineage>
        <taxon>Eukaryota</taxon>
        <taxon>Sar</taxon>
        <taxon>Alveolata</taxon>
        <taxon>Ciliophora</taxon>
        <taxon>Intramacronucleata</taxon>
        <taxon>Spirotrichea</taxon>
        <taxon>Hypotrichia</taxon>
        <taxon>Euplotida</taxon>
        <taxon>Euplotidae</taxon>
        <taxon>Moneuplotes</taxon>
    </lineage>
</organism>
<dbReference type="AlphaFoldDB" id="A0AAD1XEL1"/>
<reference evidence="3" key="1">
    <citation type="submission" date="2023-07" db="EMBL/GenBank/DDBJ databases">
        <authorList>
            <consortium name="AG Swart"/>
            <person name="Singh M."/>
            <person name="Singh A."/>
            <person name="Seah K."/>
            <person name="Emmerich C."/>
        </authorList>
    </citation>
    <scope>NUCLEOTIDE SEQUENCE</scope>
    <source>
        <strain evidence="3">DP1</strain>
    </source>
</reference>
<evidence type="ECO:0000313" key="4">
    <source>
        <dbReference type="Proteomes" id="UP001295684"/>
    </source>
</evidence>
<comment type="caution">
    <text evidence="3">The sequence shown here is derived from an EMBL/GenBank/DDBJ whole genome shotgun (WGS) entry which is preliminary data.</text>
</comment>
<feature type="transmembrane region" description="Helical" evidence="2">
    <location>
        <begin position="143"/>
        <end position="168"/>
    </location>
</feature>
<feature type="transmembrane region" description="Helical" evidence="2">
    <location>
        <begin position="20"/>
        <end position="40"/>
    </location>
</feature>
<feature type="region of interest" description="Disordered" evidence="1">
    <location>
        <begin position="318"/>
        <end position="345"/>
    </location>
</feature>
<dbReference type="EMBL" id="CAMPGE010009087">
    <property type="protein sequence ID" value="CAI2367961.1"/>
    <property type="molecule type" value="Genomic_DNA"/>
</dbReference>
<protein>
    <submittedName>
        <fullName evidence="3">Uncharacterized protein</fullName>
    </submittedName>
</protein>
<feature type="transmembrane region" description="Helical" evidence="2">
    <location>
        <begin position="52"/>
        <end position="69"/>
    </location>
</feature>